<gene>
    <name evidence="2" type="ORF">CPELLU_LOCUS13877</name>
</gene>
<protein>
    <submittedName>
        <fullName evidence="2">1316_t:CDS:1</fullName>
    </submittedName>
</protein>
<dbReference type="InterPro" id="IPR046700">
    <property type="entry name" value="DUF6570"/>
</dbReference>
<sequence length="207" mass="24512">MAMFAIKQKKRCTETAKEQKICLEYRRNQQKKIEMQKLLKKRKQKMNIGATNEREKWIQKLMKNEKNILHITIIENIRERKDNDRESTSKEKKNVRPCKSQLSESNKKLLNTFCNKMTIIKNELCLTCHEQFPFIILYQEDVSQELQGLTNIEEMLIAQVFSIVSVYNLHRGQYAYRGNIINFPQDLQGFVTCLSHHLSSLSMLIIQ</sequence>
<dbReference type="OrthoDB" id="2448314at2759"/>
<reference evidence="2" key="1">
    <citation type="submission" date="2021-06" db="EMBL/GenBank/DDBJ databases">
        <authorList>
            <person name="Kallberg Y."/>
            <person name="Tangrot J."/>
            <person name="Rosling A."/>
        </authorList>
    </citation>
    <scope>NUCLEOTIDE SEQUENCE</scope>
    <source>
        <strain evidence="2">FL966</strain>
    </source>
</reference>
<dbReference type="Pfam" id="PF20209">
    <property type="entry name" value="DUF6570"/>
    <property type="match status" value="1"/>
</dbReference>
<evidence type="ECO:0000313" key="2">
    <source>
        <dbReference type="EMBL" id="CAG8737283.1"/>
    </source>
</evidence>
<feature type="domain" description="DUF6570" evidence="1">
    <location>
        <begin position="138"/>
        <end position="202"/>
    </location>
</feature>
<dbReference type="AlphaFoldDB" id="A0A9N9IIR3"/>
<evidence type="ECO:0000259" key="1">
    <source>
        <dbReference type="Pfam" id="PF20209"/>
    </source>
</evidence>
<dbReference type="EMBL" id="CAJVQA010015462">
    <property type="protein sequence ID" value="CAG8737283.1"/>
    <property type="molecule type" value="Genomic_DNA"/>
</dbReference>
<organism evidence="2 3">
    <name type="scientific">Cetraspora pellucida</name>
    <dbReference type="NCBI Taxonomy" id="1433469"/>
    <lineage>
        <taxon>Eukaryota</taxon>
        <taxon>Fungi</taxon>
        <taxon>Fungi incertae sedis</taxon>
        <taxon>Mucoromycota</taxon>
        <taxon>Glomeromycotina</taxon>
        <taxon>Glomeromycetes</taxon>
        <taxon>Diversisporales</taxon>
        <taxon>Gigasporaceae</taxon>
        <taxon>Cetraspora</taxon>
    </lineage>
</organism>
<name>A0A9N9IIR3_9GLOM</name>
<comment type="caution">
    <text evidence="2">The sequence shown here is derived from an EMBL/GenBank/DDBJ whole genome shotgun (WGS) entry which is preliminary data.</text>
</comment>
<keyword evidence="3" id="KW-1185">Reference proteome</keyword>
<accession>A0A9N9IIR3</accession>
<proteinExistence type="predicted"/>
<evidence type="ECO:0000313" key="3">
    <source>
        <dbReference type="Proteomes" id="UP000789759"/>
    </source>
</evidence>
<dbReference type="Proteomes" id="UP000789759">
    <property type="component" value="Unassembled WGS sequence"/>
</dbReference>